<dbReference type="NCBIfam" id="TIGR00097">
    <property type="entry name" value="HMP-P_kinase"/>
    <property type="match status" value="1"/>
</dbReference>
<evidence type="ECO:0000313" key="2">
    <source>
        <dbReference type="EMBL" id="KZX10451.1"/>
    </source>
</evidence>
<dbReference type="Pfam" id="PF08543">
    <property type="entry name" value="Phos_pyr_kin"/>
    <property type="match status" value="1"/>
</dbReference>
<dbReference type="RefSeq" id="WP_066973717.1">
    <property type="nucleotide sequence ID" value="NZ_LWMT01000274.1"/>
</dbReference>
<dbReference type="GO" id="GO:0005829">
    <property type="term" value="C:cytosol"/>
    <property type="evidence" value="ECO:0007669"/>
    <property type="project" value="TreeGrafter"/>
</dbReference>
<evidence type="ECO:0000259" key="1">
    <source>
        <dbReference type="Pfam" id="PF08543"/>
    </source>
</evidence>
<gene>
    <name evidence="2" type="primary">thiD</name>
    <name evidence="2" type="ORF">MBFIL_17500</name>
</gene>
<dbReference type="GO" id="GO:0008972">
    <property type="term" value="F:phosphomethylpyrimidine kinase activity"/>
    <property type="evidence" value="ECO:0007669"/>
    <property type="project" value="UniProtKB-EC"/>
</dbReference>
<dbReference type="GO" id="GO:0009228">
    <property type="term" value="P:thiamine biosynthetic process"/>
    <property type="evidence" value="ECO:0007669"/>
    <property type="project" value="InterPro"/>
</dbReference>
<dbReference type="AlphaFoldDB" id="A0A165Z9W4"/>
<dbReference type="EC" id="2.7.1.49" evidence="2"/>
<dbReference type="Proteomes" id="UP000077066">
    <property type="component" value="Unassembled WGS sequence"/>
</dbReference>
<dbReference type="EC" id="2.7.4.7" evidence="2"/>
<dbReference type="InterPro" id="IPR013749">
    <property type="entry name" value="PM/HMP-P_kinase-1"/>
</dbReference>
<dbReference type="STRING" id="55758.MBFIL_17500"/>
<evidence type="ECO:0000313" key="3">
    <source>
        <dbReference type="Proteomes" id="UP000077066"/>
    </source>
</evidence>
<dbReference type="SUPFAM" id="SSF53613">
    <property type="entry name" value="Ribokinase-like"/>
    <property type="match status" value="1"/>
</dbReference>
<keyword evidence="2" id="KW-0808">Transferase</keyword>
<accession>A0A165Z9W4</accession>
<dbReference type="CDD" id="cd01169">
    <property type="entry name" value="HMPP_kinase"/>
    <property type="match status" value="1"/>
</dbReference>
<name>A0A165Z9W4_9EURY</name>
<comment type="caution">
    <text evidence="2">The sequence shown here is derived from an EMBL/GenBank/DDBJ whole genome shotgun (WGS) entry which is preliminary data.</text>
</comment>
<dbReference type="PANTHER" id="PTHR20858">
    <property type="entry name" value="PHOSPHOMETHYLPYRIMIDINE KINASE"/>
    <property type="match status" value="1"/>
</dbReference>
<protein>
    <submittedName>
        <fullName evidence="2">Hydroxymethylpyrimidine/phosphomethylpyrimidine kinase</fullName>
        <ecNumber evidence="2">2.7.1.49</ecNumber>
        <ecNumber evidence="2">2.7.4.7</ecNumber>
    </submittedName>
</protein>
<keyword evidence="3" id="KW-1185">Reference proteome</keyword>
<keyword evidence="2" id="KW-0418">Kinase</keyword>
<dbReference type="InterPro" id="IPR004399">
    <property type="entry name" value="HMP/HMP-P_kinase_dom"/>
</dbReference>
<dbReference type="GO" id="GO:0008902">
    <property type="term" value="F:hydroxymethylpyrimidine kinase activity"/>
    <property type="evidence" value="ECO:0007669"/>
    <property type="project" value="UniProtKB-EC"/>
</dbReference>
<dbReference type="Gene3D" id="3.40.1190.20">
    <property type="match status" value="1"/>
</dbReference>
<proteinExistence type="predicted"/>
<feature type="domain" description="Pyridoxamine kinase/Phosphomethylpyrimidine kinase" evidence="1">
    <location>
        <begin position="10"/>
        <end position="237"/>
    </location>
</feature>
<dbReference type="PANTHER" id="PTHR20858:SF17">
    <property type="entry name" value="HYDROXYMETHYLPYRIMIDINE_PHOSPHOMETHYLPYRIMIDINE KINASE THI20-RELATED"/>
    <property type="match status" value="1"/>
</dbReference>
<sequence length="245" mass="26374">MIGLSVAGFDPSGGAGILADIKTFSSLGIHGTGVVTSLTAQNPKQFFSSLPITVEYVKEQFDSVLGEYNINYGKAGMLYSKEIIEVVYKKFKEYNIGYIVDPVMVASSGGKLTEKNVLNSVKHFLKDALLLTPNTSEAESLSKIAINTLDDGIEASTKIAKYSDVLITGGHFNGKSILNIGGEVEIIENELINTNNTHGSGCTLSAAITSYLIKGYDLKIAILKANDFVKLAIENGWYGTLNQQF</sequence>
<dbReference type="PATRIC" id="fig|55758.3.peg.1965"/>
<dbReference type="InterPro" id="IPR029056">
    <property type="entry name" value="Ribokinase-like"/>
</dbReference>
<dbReference type="OrthoDB" id="43786at2157"/>
<reference evidence="2 3" key="1">
    <citation type="submission" date="2016-04" db="EMBL/GenBank/DDBJ databases">
        <title>Genome sequence of Methanobrevibacter filiformis DSM 11501.</title>
        <authorList>
            <person name="Poehlein A."/>
            <person name="Seedorf H."/>
            <person name="Daniel R."/>
        </authorList>
    </citation>
    <scope>NUCLEOTIDE SEQUENCE [LARGE SCALE GENOMIC DNA]</scope>
    <source>
        <strain evidence="2 3">DSM 11501</strain>
    </source>
</reference>
<dbReference type="EMBL" id="LWMT01000274">
    <property type="protein sequence ID" value="KZX10451.1"/>
    <property type="molecule type" value="Genomic_DNA"/>
</dbReference>
<organism evidence="2 3">
    <name type="scientific">Methanobrevibacter filiformis</name>
    <dbReference type="NCBI Taxonomy" id="55758"/>
    <lineage>
        <taxon>Archaea</taxon>
        <taxon>Methanobacteriati</taxon>
        <taxon>Methanobacteriota</taxon>
        <taxon>Methanomada group</taxon>
        <taxon>Methanobacteria</taxon>
        <taxon>Methanobacteriales</taxon>
        <taxon>Methanobacteriaceae</taxon>
        <taxon>Methanobrevibacter</taxon>
    </lineage>
</organism>